<evidence type="ECO:0000313" key="3">
    <source>
        <dbReference type="Proteomes" id="UP000184514"/>
    </source>
</evidence>
<organism evidence="2 3">
    <name type="scientific">Planktotalea frisia</name>
    <dbReference type="NCBI Taxonomy" id="696762"/>
    <lineage>
        <taxon>Bacteria</taxon>
        <taxon>Pseudomonadati</taxon>
        <taxon>Pseudomonadota</taxon>
        <taxon>Alphaproteobacteria</taxon>
        <taxon>Rhodobacterales</taxon>
        <taxon>Paracoccaceae</taxon>
        <taxon>Planktotalea</taxon>
    </lineage>
</organism>
<protein>
    <recommendedName>
        <fullName evidence="4">Polyketide cyclase / dehydrase and lipid transport</fullName>
    </recommendedName>
</protein>
<name>A0A1L9NYF7_9RHOB</name>
<dbReference type="RefSeq" id="WP_072630163.1">
    <property type="nucleotide sequence ID" value="NZ_MLCB01000115.1"/>
</dbReference>
<dbReference type="Proteomes" id="UP000184514">
    <property type="component" value="Unassembled WGS sequence"/>
</dbReference>
<dbReference type="STRING" id="696762.PFRI_15820"/>
<evidence type="ECO:0008006" key="4">
    <source>
        <dbReference type="Google" id="ProtNLM"/>
    </source>
</evidence>
<reference evidence="2 3" key="1">
    <citation type="submission" date="2016-10" db="EMBL/GenBank/DDBJ databases">
        <title>Genome sequence of Planktotalea frisia SH6-1.</title>
        <authorList>
            <person name="Poehlein A."/>
            <person name="Bakenhus I."/>
            <person name="Voget S."/>
            <person name="Brinkhoff T."/>
            <person name="Simon M."/>
        </authorList>
    </citation>
    <scope>NUCLEOTIDE SEQUENCE [LARGE SCALE GENOMIC DNA]</scope>
    <source>
        <strain evidence="2 3">SH6-1</strain>
    </source>
</reference>
<keyword evidence="1" id="KW-0732">Signal</keyword>
<keyword evidence="3" id="KW-1185">Reference proteome</keyword>
<dbReference type="EMBL" id="MLCB01000115">
    <property type="protein sequence ID" value="OJI94233.1"/>
    <property type="molecule type" value="Genomic_DNA"/>
</dbReference>
<accession>A0A1L9NYF7</accession>
<feature type="signal peptide" evidence="1">
    <location>
        <begin position="1"/>
        <end position="18"/>
    </location>
</feature>
<comment type="caution">
    <text evidence="2">The sequence shown here is derived from an EMBL/GenBank/DDBJ whole genome shotgun (WGS) entry which is preliminary data.</text>
</comment>
<evidence type="ECO:0000256" key="1">
    <source>
        <dbReference type="SAM" id="SignalP"/>
    </source>
</evidence>
<feature type="chain" id="PRO_5012521642" description="Polyketide cyclase / dehydrase and lipid transport" evidence="1">
    <location>
        <begin position="19"/>
        <end position="168"/>
    </location>
</feature>
<gene>
    <name evidence="2" type="ORF">PFRI_15820</name>
</gene>
<sequence length="168" mass="18353">MQRIIFAFFCTLALPATAQERILSAQKAKGFDTVITQCVSLTRAAFANAGCDDLLIRIDPMVRAEGLKHIGLGRTEWGFGNDVFLRPPAEADIANSVYLTAYLRGSIDPPTMSVWLSLYKETAQGRLILWEDSGLGAGDQSYIANALSQGLAQKLTPVFQTLGQNREN</sequence>
<proteinExistence type="predicted"/>
<evidence type="ECO:0000313" key="2">
    <source>
        <dbReference type="EMBL" id="OJI94233.1"/>
    </source>
</evidence>
<dbReference type="AlphaFoldDB" id="A0A1L9NYF7"/>
<dbReference type="OrthoDB" id="7853189at2"/>